<dbReference type="PANTHER" id="PTHR30137">
    <property type="entry name" value="LUCIFERASE-LIKE MONOOXYGENASE"/>
    <property type="match status" value="1"/>
</dbReference>
<comment type="caution">
    <text evidence="4">The sequence shown here is derived from an EMBL/GenBank/DDBJ whole genome shotgun (WGS) entry which is preliminary data.</text>
</comment>
<dbReference type="InterPro" id="IPR036661">
    <property type="entry name" value="Luciferase-like_sf"/>
</dbReference>
<dbReference type="PANTHER" id="PTHR30137:SF8">
    <property type="entry name" value="BLR5498 PROTEIN"/>
    <property type="match status" value="1"/>
</dbReference>
<protein>
    <submittedName>
        <fullName evidence="4">Alkanesulfonate monooxygenase SsuD/methylene tetrahydromethanopterin reductase-like flavin-dependent oxidoreductase (Luciferase family)</fullName>
    </submittedName>
</protein>
<sequence>MLDTNAGAVGRPAPSRRELSGYHAWFLECARMVDRAPVAHVVVAERHARTDCLSPAPLEQLAALAAATSHVRLGTYVLQPPLYPPVALLERLAVIDHLSGGRLICGVGAGFHPDYFAVHERPMTGRGAALEEFLRLYREDWPHGRAGETYVPPPAQEPAPPLWVGGTSAPAVRRAARYADAFAIGFNDRQLSGLVERYRAECAEAGTAPRLVLIKSVWVRGPGTDAAAEAGALFADTFGPEMDLYRAHGQLHAAGAMHIERLLRYAYVGDTAEVLRRVHEDVQRWGVDEIVMRVHIGVPPREAVADCLTALVDEVISPLALR</sequence>
<name>A0A543DLG3_9PSEU</name>
<dbReference type="InterPro" id="IPR050766">
    <property type="entry name" value="Bact_Lucif_Oxidored"/>
</dbReference>
<dbReference type="InterPro" id="IPR011251">
    <property type="entry name" value="Luciferase-like_dom"/>
</dbReference>
<dbReference type="RefSeq" id="WP_142058691.1">
    <property type="nucleotide sequence ID" value="NZ_VFPA01000003.1"/>
</dbReference>
<dbReference type="SUPFAM" id="SSF51679">
    <property type="entry name" value="Bacterial luciferase-like"/>
    <property type="match status" value="1"/>
</dbReference>
<keyword evidence="5" id="KW-1185">Reference proteome</keyword>
<dbReference type="Gene3D" id="3.20.20.30">
    <property type="entry name" value="Luciferase-like domain"/>
    <property type="match status" value="1"/>
</dbReference>
<evidence type="ECO:0000259" key="3">
    <source>
        <dbReference type="Pfam" id="PF00296"/>
    </source>
</evidence>
<feature type="domain" description="Luciferase-like" evidence="3">
    <location>
        <begin position="26"/>
        <end position="289"/>
    </location>
</feature>
<dbReference type="GO" id="GO:0004497">
    <property type="term" value="F:monooxygenase activity"/>
    <property type="evidence" value="ECO:0007669"/>
    <property type="project" value="UniProtKB-KW"/>
</dbReference>
<dbReference type="Proteomes" id="UP000315677">
    <property type="component" value="Unassembled WGS sequence"/>
</dbReference>
<evidence type="ECO:0000313" key="4">
    <source>
        <dbReference type="EMBL" id="TQM10095.1"/>
    </source>
</evidence>
<keyword evidence="1" id="KW-0560">Oxidoreductase</keyword>
<keyword evidence="2 4" id="KW-0503">Monooxygenase</keyword>
<dbReference type="AlphaFoldDB" id="A0A543DLG3"/>
<dbReference type="EMBL" id="VFPA01000003">
    <property type="protein sequence ID" value="TQM10095.1"/>
    <property type="molecule type" value="Genomic_DNA"/>
</dbReference>
<evidence type="ECO:0000313" key="5">
    <source>
        <dbReference type="Proteomes" id="UP000315677"/>
    </source>
</evidence>
<evidence type="ECO:0000256" key="1">
    <source>
        <dbReference type="ARBA" id="ARBA00023002"/>
    </source>
</evidence>
<proteinExistence type="predicted"/>
<reference evidence="4 5" key="1">
    <citation type="submission" date="2019-06" db="EMBL/GenBank/DDBJ databases">
        <title>Sequencing the genomes of 1000 actinobacteria strains.</title>
        <authorList>
            <person name="Klenk H.-P."/>
        </authorList>
    </citation>
    <scope>NUCLEOTIDE SEQUENCE [LARGE SCALE GENOMIC DNA]</scope>
    <source>
        <strain evidence="4 5">DSM 45301</strain>
    </source>
</reference>
<dbReference type="GO" id="GO:0005829">
    <property type="term" value="C:cytosol"/>
    <property type="evidence" value="ECO:0007669"/>
    <property type="project" value="TreeGrafter"/>
</dbReference>
<dbReference type="OrthoDB" id="3206024at2"/>
<accession>A0A543DLG3</accession>
<gene>
    <name evidence="4" type="ORF">FB558_5877</name>
</gene>
<dbReference type="GO" id="GO:0016705">
    <property type="term" value="F:oxidoreductase activity, acting on paired donors, with incorporation or reduction of molecular oxygen"/>
    <property type="evidence" value="ECO:0007669"/>
    <property type="project" value="InterPro"/>
</dbReference>
<organism evidence="4 5">
    <name type="scientific">Pseudonocardia kunmingensis</name>
    <dbReference type="NCBI Taxonomy" id="630975"/>
    <lineage>
        <taxon>Bacteria</taxon>
        <taxon>Bacillati</taxon>
        <taxon>Actinomycetota</taxon>
        <taxon>Actinomycetes</taxon>
        <taxon>Pseudonocardiales</taxon>
        <taxon>Pseudonocardiaceae</taxon>
        <taxon>Pseudonocardia</taxon>
    </lineage>
</organism>
<dbReference type="Pfam" id="PF00296">
    <property type="entry name" value="Bac_luciferase"/>
    <property type="match status" value="1"/>
</dbReference>
<evidence type="ECO:0000256" key="2">
    <source>
        <dbReference type="ARBA" id="ARBA00023033"/>
    </source>
</evidence>